<dbReference type="InterPro" id="IPR036515">
    <property type="entry name" value="Transposase_17_sf"/>
</dbReference>
<comment type="caution">
    <text evidence="2">The sequence shown here is derived from an EMBL/GenBank/DDBJ whole genome shotgun (WGS) entry which is preliminary data.</text>
</comment>
<dbReference type="Gene3D" id="3.30.70.1290">
    <property type="entry name" value="Transposase IS200-like"/>
    <property type="match status" value="1"/>
</dbReference>
<dbReference type="SUPFAM" id="SSF143422">
    <property type="entry name" value="Transposase IS200-like"/>
    <property type="match status" value="1"/>
</dbReference>
<evidence type="ECO:0000259" key="1">
    <source>
        <dbReference type="SMART" id="SM01321"/>
    </source>
</evidence>
<name>A0A1F4UEB9_UNCW3</name>
<dbReference type="PANTHER" id="PTHR34322">
    <property type="entry name" value="TRANSPOSASE, Y1_TNP DOMAIN-CONTAINING"/>
    <property type="match status" value="1"/>
</dbReference>
<sequence>MPKKPRLKGIGLFHYINAGGNDRKPVFINDHQYEKYLIFLERYSREHKIDIVAYALMERSVHLFILDKEGKVSNFMNNLQGEYARYFNKVAKRTGHVFGERYNNKIVQGNNYGIWLSRYIHRQAIDAGLVKKPEDYRWTSYRAYIELTPRGFIKPEIIMEQFGSGKNTVKHYEEFVIGHENDPVDWSNAAPGSVIGDDDYVKKVHTKIKTSMPSTIKPKTLELDFKKDFAEAMLKISNHLGVAFEVLQNPIGIEERKLRHKAFNMLVKEHGFSLRRVAGLFSVTPGTVKKAVPDRFRGK</sequence>
<dbReference type="Pfam" id="PF01797">
    <property type="entry name" value="Y1_Tnp"/>
    <property type="match status" value="1"/>
</dbReference>
<dbReference type="GO" id="GO:0003677">
    <property type="term" value="F:DNA binding"/>
    <property type="evidence" value="ECO:0007669"/>
    <property type="project" value="InterPro"/>
</dbReference>
<evidence type="ECO:0000313" key="3">
    <source>
        <dbReference type="Proteomes" id="UP000177025"/>
    </source>
</evidence>
<dbReference type="Proteomes" id="UP000177025">
    <property type="component" value="Unassembled WGS sequence"/>
</dbReference>
<organism evidence="2 3">
    <name type="scientific">candidate division WOR-3 bacterium RBG_13_43_14</name>
    <dbReference type="NCBI Taxonomy" id="1802590"/>
    <lineage>
        <taxon>Bacteria</taxon>
        <taxon>Bacteria division WOR-3</taxon>
    </lineage>
</organism>
<dbReference type="SMART" id="SM01321">
    <property type="entry name" value="Y1_Tnp"/>
    <property type="match status" value="1"/>
</dbReference>
<dbReference type="GO" id="GO:0006313">
    <property type="term" value="P:DNA transposition"/>
    <property type="evidence" value="ECO:0007669"/>
    <property type="project" value="InterPro"/>
</dbReference>
<proteinExistence type="predicted"/>
<dbReference type="PANTHER" id="PTHR34322:SF2">
    <property type="entry name" value="TRANSPOSASE IS200-LIKE DOMAIN-CONTAINING PROTEIN"/>
    <property type="match status" value="1"/>
</dbReference>
<dbReference type="EMBL" id="MEUM01000029">
    <property type="protein sequence ID" value="OGC43276.1"/>
    <property type="molecule type" value="Genomic_DNA"/>
</dbReference>
<accession>A0A1F4UEB9</accession>
<protein>
    <recommendedName>
        <fullName evidence="1">Transposase IS200-like domain-containing protein</fullName>
    </recommendedName>
</protein>
<dbReference type="AlphaFoldDB" id="A0A1F4UEB9"/>
<dbReference type="InterPro" id="IPR002686">
    <property type="entry name" value="Transposase_17"/>
</dbReference>
<dbReference type="GO" id="GO:0004803">
    <property type="term" value="F:transposase activity"/>
    <property type="evidence" value="ECO:0007669"/>
    <property type="project" value="InterPro"/>
</dbReference>
<feature type="domain" description="Transposase IS200-like" evidence="1">
    <location>
        <begin position="9"/>
        <end position="123"/>
    </location>
</feature>
<gene>
    <name evidence="2" type="ORF">A2Y85_03280</name>
</gene>
<evidence type="ECO:0000313" key="2">
    <source>
        <dbReference type="EMBL" id="OGC43276.1"/>
    </source>
</evidence>
<reference evidence="2 3" key="1">
    <citation type="journal article" date="2016" name="Nat. Commun.">
        <title>Thousands of microbial genomes shed light on interconnected biogeochemical processes in an aquifer system.</title>
        <authorList>
            <person name="Anantharaman K."/>
            <person name="Brown C.T."/>
            <person name="Hug L.A."/>
            <person name="Sharon I."/>
            <person name="Castelle C.J."/>
            <person name="Probst A.J."/>
            <person name="Thomas B.C."/>
            <person name="Singh A."/>
            <person name="Wilkins M.J."/>
            <person name="Karaoz U."/>
            <person name="Brodie E.L."/>
            <person name="Williams K.H."/>
            <person name="Hubbard S.S."/>
            <person name="Banfield J.F."/>
        </authorList>
    </citation>
    <scope>NUCLEOTIDE SEQUENCE [LARGE SCALE GENOMIC DNA]</scope>
</reference>